<proteinExistence type="predicted"/>
<comment type="caution">
    <text evidence="5">The sequence shown here is derived from an EMBL/GenBank/DDBJ whole genome shotgun (WGS) entry which is preliminary data.</text>
</comment>
<dbReference type="InterPro" id="IPR052359">
    <property type="entry name" value="HTH-type_reg/antitoxin"/>
</dbReference>
<dbReference type="SUPFAM" id="SSF47413">
    <property type="entry name" value="lambda repressor-like DNA-binding domains"/>
    <property type="match status" value="1"/>
</dbReference>
<dbReference type="PANTHER" id="PTHR36511:SF3">
    <property type="entry name" value="ANTITOXIN HIGA-2"/>
    <property type="match status" value="1"/>
</dbReference>
<keyword evidence="1" id="KW-0805">Transcription regulation</keyword>
<gene>
    <name evidence="5" type="ORF">FJU31_00130</name>
</gene>
<reference evidence="5 6" key="1">
    <citation type="journal article" date="2020" name="Antonie Van Leeuwenhoek">
        <title>Stenotrophomonas cyclobalanopsidis sp. nov., isolated from the leaf spot disease of Cyclobalanopsis patelliformis.</title>
        <authorList>
            <person name="Bian D.R."/>
            <person name="Xue H."/>
            <person name="Piao C.G."/>
            <person name="Li Y."/>
        </authorList>
    </citation>
    <scope>NUCLEOTIDE SEQUENCE [LARGE SCALE GENOMIC DNA]</scope>
    <source>
        <strain evidence="5 6">TPQG1-4</strain>
    </source>
</reference>
<dbReference type="InterPro" id="IPR010982">
    <property type="entry name" value="Lambda_DNA-bd_dom_sf"/>
</dbReference>
<evidence type="ECO:0000313" key="6">
    <source>
        <dbReference type="Proteomes" id="UP000326367"/>
    </source>
</evidence>
<evidence type="ECO:0000256" key="3">
    <source>
        <dbReference type="ARBA" id="ARBA00023163"/>
    </source>
</evidence>
<accession>A0ABQ6T673</accession>
<keyword evidence="3" id="KW-0804">Transcription</keyword>
<name>A0ABQ6T673_9GAMM</name>
<evidence type="ECO:0000313" key="5">
    <source>
        <dbReference type="EMBL" id="KAA9004607.1"/>
    </source>
</evidence>
<dbReference type="Gene3D" id="1.10.260.40">
    <property type="entry name" value="lambda repressor-like DNA-binding domains"/>
    <property type="match status" value="1"/>
</dbReference>
<dbReference type="EMBL" id="VYKI01000001">
    <property type="protein sequence ID" value="KAA9004607.1"/>
    <property type="molecule type" value="Genomic_DNA"/>
</dbReference>
<feature type="domain" description="HTH cro/C1-type" evidence="4">
    <location>
        <begin position="55"/>
        <end position="98"/>
    </location>
</feature>
<dbReference type="Proteomes" id="UP000326367">
    <property type="component" value="Unassembled WGS sequence"/>
</dbReference>
<dbReference type="GO" id="GO:0003677">
    <property type="term" value="F:DNA binding"/>
    <property type="evidence" value="ECO:0007669"/>
    <property type="project" value="UniProtKB-KW"/>
</dbReference>
<evidence type="ECO:0000256" key="2">
    <source>
        <dbReference type="ARBA" id="ARBA00023125"/>
    </source>
</evidence>
<sequence length="110" mass="12164">MAKTPERKRAKSALLEAIYDTANGLHAHGVIDKRRMSTYEALCLETVPEYSSAQIRALRTSLRLSQPVFAGVLNTSVSTVRSWEQGERKPSGPSLKLLNLIDRKGLEAVL</sequence>
<organism evidence="5 6">
    <name type="scientific">Stenotrophomonas cyclobalanopsidis</name>
    <dbReference type="NCBI Taxonomy" id="2771362"/>
    <lineage>
        <taxon>Bacteria</taxon>
        <taxon>Pseudomonadati</taxon>
        <taxon>Pseudomonadota</taxon>
        <taxon>Gammaproteobacteria</taxon>
        <taxon>Lysobacterales</taxon>
        <taxon>Lysobacteraceae</taxon>
        <taxon>Stenotrophomonas</taxon>
    </lineage>
</organism>
<dbReference type="CDD" id="cd00093">
    <property type="entry name" value="HTH_XRE"/>
    <property type="match status" value="1"/>
</dbReference>
<keyword evidence="6" id="KW-1185">Reference proteome</keyword>
<dbReference type="SMART" id="SM00530">
    <property type="entry name" value="HTH_XRE"/>
    <property type="match status" value="1"/>
</dbReference>
<dbReference type="PROSITE" id="PS50943">
    <property type="entry name" value="HTH_CROC1"/>
    <property type="match status" value="1"/>
</dbReference>
<dbReference type="InterPro" id="IPR001387">
    <property type="entry name" value="Cro/C1-type_HTH"/>
</dbReference>
<dbReference type="Pfam" id="PF01381">
    <property type="entry name" value="HTH_3"/>
    <property type="match status" value="1"/>
</dbReference>
<keyword evidence="2 5" id="KW-0238">DNA-binding</keyword>
<dbReference type="PANTHER" id="PTHR36511">
    <property type="entry name" value="MERR FAMILY BACTERIAL REGULATORY PROTEIN"/>
    <property type="match status" value="1"/>
</dbReference>
<protein>
    <submittedName>
        <fullName evidence="5">DNA-binding transcriptional regulator</fullName>
    </submittedName>
</protein>
<evidence type="ECO:0000256" key="1">
    <source>
        <dbReference type="ARBA" id="ARBA00023015"/>
    </source>
</evidence>
<evidence type="ECO:0000259" key="4">
    <source>
        <dbReference type="PROSITE" id="PS50943"/>
    </source>
</evidence>